<dbReference type="GO" id="GO:0042558">
    <property type="term" value="P:pteridine-containing compound metabolic process"/>
    <property type="evidence" value="ECO:0007669"/>
    <property type="project" value="InterPro"/>
</dbReference>
<evidence type="ECO:0000313" key="3">
    <source>
        <dbReference type="Proteomes" id="UP000032266"/>
    </source>
</evidence>
<organism evidence="2 3">
    <name type="scientific">Gynuella sunshinyii YC6258</name>
    <dbReference type="NCBI Taxonomy" id="1445510"/>
    <lineage>
        <taxon>Bacteria</taxon>
        <taxon>Pseudomonadati</taxon>
        <taxon>Pseudomonadota</taxon>
        <taxon>Gammaproteobacteria</taxon>
        <taxon>Oceanospirillales</taxon>
        <taxon>Saccharospirillaceae</taxon>
        <taxon>Gynuella</taxon>
    </lineage>
</organism>
<dbReference type="OrthoDB" id="9803687at2"/>
<dbReference type="KEGG" id="gsn:YC6258_01603"/>
<name>A0A0C5VHC4_9GAMM</name>
<dbReference type="Proteomes" id="UP000032266">
    <property type="component" value="Chromosome"/>
</dbReference>
<dbReference type="PROSITE" id="PS50972">
    <property type="entry name" value="PTERIN_BINDING"/>
    <property type="match status" value="1"/>
</dbReference>
<gene>
    <name evidence="2" type="ORF">YC6258_01603</name>
</gene>
<accession>A0A0C5VHC4</accession>
<proteinExistence type="predicted"/>
<dbReference type="RefSeq" id="WP_044616379.1">
    <property type="nucleotide sequence ID" value="NZ_CP007142.1"/>
</dbReference>
<reference evidence="2 3" key="1">
    <citation type="submission" date="2014-01" db="EMBL/GenBank/DDBJ databases">
        <title>Full genme sequencing of cellulolytic bacterium Gynuella sunshinyii YC6258T gen. nov., sp. nov.</title>
        <authorList>
            <person name="Khan H."/>
            <person name="Chung E.J."/>
            <person name="Chung Y.R."/>
        </authorList>
    </citation>
    <scope>NUCLEOTIDE SEQUENCE [LARGE SCALE GENOMIC DNA]</scope>
    <source>
        <strain evidence="2 3">YC6258</strain>
    </source>
</reference>
<dbReference type="SUPFAM" id="SSF51717">
    <property type="entry name" value="Dihydropteroate synthetase-like"/>
    <property type="match status" value="1"/>
</dbReference>
<keyword evidence="3" id="KW-1185">Reference proteome</keyword>
<protein>
    <submittedName>
        <fullName evidence="2">Methionine synthase I, cobalamin-binding domain</fullName>
    </submittedName>
</protein>
<evidence type="ECO:0000313" key="2">
    <source>
        <dbReference type="EMBL" id="AJQ93651.1"/>
    </source>
</evidence>
<evidence type="ECO:0000259" key="1">
    <source>
        <dbReference type="PROSITE" id="PS50972"/>
    </source>
</evidence>
<feature type="domain" description="Pterin-binding" evidence="1">
    <location>
        <begin position="9"/>
        <end position="263"/>
    </location>
</feature>
<dbReference type="Gene3D" id="3.20.20.20">
    <property type="entry name" value="Dihydropteroate synthase-like"/>
    <property type="match status" value="1"/>
</dbReference>
<dbReference type="EMBL" id="CP007142">
    <property type="protein sequence ID" value="AJQ93651.1"/>
    <property type="molecule type" value="Genomic_DNA"/>
</dbReference>
<dbReference type="InterPro" id="IPR011005">
    <property type="entry name" value="Dihydropteroate_synth-like_sf"/>
</dbReference>
<dbReference type="AlphaFoldDB" id="A0A0C5VHC4"/>
<dbReference type="HOGENOM" id="CLU_1056748_0_0_6"/>
<dbReference type="STRING" id="1445510.YC6258_01603"/>
<sequence>MKPQRLPCRVVLGDLDYVADSGLIRRNFSEPWSVWETLTHEAFSTAVSDGYRYISLYARGKGMTETEVLLRLMTIANEYPDISVLLHHFDHQAVVPALQTGRGRVLLSYVSGESWMRSDIAALLTQYQPQLVVQPINDAGIPATAEERLEIVEDLYQMFEPAGLLRENVFVDALSPSLGVLPFPLQVSVDTVTLATAHGFSSIAWPANAGLGHGDQAETVAAVFASALVQAGLSMAVVSSKQTLLLNSIDISNRIIGSSADEI</sequence>
<dbReference type="InterPro" id="IPR000489">
    <property type="entry name" value="Pterin-binding_dom"/>
</dbReference>